<keyword evidence="7" id="KW-1185">Reference proteome</keyword>
<dbReference type="SUPFAM" id="SSF52540">
    <property type="entry name" value="P-loop containing nucleoside triphosphate hydrolases"/>
    <property type="match status" value="2"/>
</dbReference>
<keyword evidence="2" id="KW-0378">Hydrolase</keyword>
<dbReference type="EMBL" id="ML994679">
    <property type="protein sequence ID" value="KAF2178018.1"/>
    <property type="molecule type" value="Genomic_DNA"/>
</dbReference>
<dbReference type="Gene3D" id="3.40.50.10810">
    <property type="entry name" value="Tandem AAA-ATPase domain"/>
    <property type="match status" value="1"/>
</dbReference>
<dbReference type="Proteomes" id="UP000800200">
    <property type="component" value="Unassembled WGS sequence"/>
</dbReference>
<sequence>INLLGPMELKQKVGDILGKARIYLQPPKRLQEGMKLENPHIIEFPNLKMDLDLMLSNDPSQQSSRQSHSDHCVFSQVLDHLDQEEHLEAVQLDPRMITTLQDYQSLGVNFILQRESAVSPLSSFSLWDLTGRTSHTPQDTYGGILADEMGLGKSLMILTAIAITQNQSRRYMENLDGSSVNLKRVTRATLVVVPSASEHFIPDTFRVHKYHGNNKETELDKLADFDIIITTYATLAAQTIGKSHLHQLTWFRVVLDEAHVIRNHNTKYFRAVTSLSARNRWCLSGTPIQNSLEDLGSLVRFLQVISLHSSTDFKRYCIIPAEKSSVKGFQNIRALLKCICLRRTQELLQLPESQTTQYFIDMSSIERLQYDGIKSRYRKALDDAVCGRSPTEGYRYVLQALLKLRMVCNHGLSTSDTELLTTNDEAEILAILQEGSASCAYCGGEVSTDGQKSDYAAAKMPACSHIVCGAKCPLCSILLEPDRLRSPSHDTIAAVESSPHVKFVSSKFSKLLEDINEHKTREKRYVIIFSCWKKTLDELANILSKRGLPFVQLDGSLSLGARREVLKNFSQCSETTLLMTLGTGAVGLNLTAASRIHIIEPQWNPTVESQSIGRAVRLGQKKRVSVIRYIMKDTVEEVRGDCLRSLKKVQCFNTSIAVYPVTTEQKTAASKLRLW</sequence>
<dbReference type="GO" id="GO:0005524">
    <property type="term" value="F:ATP binding"/>
    <property type="evidence" value="ECO:0007669"/>
    <property type="project" value="UniProtKB-KW"/>
</dbReference>
<dbReference type="GO" id="GO:0005634">
    <property type="term" value="C:nucleus"/>
    <property type="evidence" value="ECO:0007669"/>
    <property type="project" value="TreeGrafter"/>
</dbReference>
<dbReference type="PANTHER" id="PTHR45626:SF52">
    <property type="entry name" value="SINGLE-STRANDED DNA-DEPENDENT ATPASE (EUROFUNG)"/>
    <property type="match status" value="1"/>
</dbReference>
<feature type="non-terminal residue" evidence="6">
    <location>
        <position position="1"/>
    </location>
</feature>
<dbReference type="PANTHER" id="PTHR45626">
    <property type="entry name" value="TRANSCRIPTION TERMINATION FACTOR 2-RELATED"/>
    <property type="match status" value="1"/>
</dbReference>
<evidence type="ECO:0000313" key="7">
    <source>
        <dbReference type="Proteomes" id="UP000800200"/>
    </source>
</evidence>
<dbReference type="AlphaFoldDB" id="A0A6A6DHU2"/>
<dbReference type="InterPro" id="IPR050628">
    <property type="entry name" value="SNF2_RAD54_helicase_TF"/>
</dbReference>
<dbReference type="GO" id="GO:0016787">
    <property type="term" value="F:hydrolase activity"/>
    <property type="evidence" value="ECO:0007669"/>
    <property type="project" value="UniProtKB-KW"/>
</dbReference>
<feature type="domain" description="Helicase ATP-binding" evidence="4">
    <location>
        <begin position="134"/>
        <end position="305"/>
    </location>
</feature>
<dbReference type="CDD" id="cd18008">
    <property type="entry name" value="DEXDc_SHPRH-like"/>
    <property type="match status" value="1"/>
</dbReference>
<evidence type="ECO:0000259" key="5">
    <source>
        <dbReference type="PROSITE" id="PS51194"/>
    </source>
</evidence>
<evidence type="ECO:0000256" key="1">
    <source>
        <dbReference type="ARBA" id="ARBA00022741"/>
    </source>
</evidence>
<dbReference type="PROSITE" id="PS51192">
    <property type="entry name" value="HELICASE_ATP_BIND_1"/>
    <property type="match status" value="1"/>
</dbReference>
<evidence type="ECO:0000256" key="3">
    <source>
        <dbReference type="ARBA" id="ARBA00022840"/>
    </source>
</evidence>
<evidence type="ECO:0000313" key="6">
    <source>
        <dbReference type="EMBL" id="KAF2178018.1"/>
    </source>
</evidence>
<keyword evidence="3" id="KW-0067">ATP-binding</keyword>
<dbReference type="PROSITE" id="PS51194">
    <property type="entry name" value="HELICASE_CTER"/>
    <property type="match status" value="1"/>
</dbReference>
<accession>A0A6A6DHU2</accession>
<evidence type="ECO:0000259" key="4">
    <source>
        <dbReference type="PROSITE" id="PS51192"/>
    </source>
</evidence>
<organism evidence="6 7">
    <name type="scientific">Zopfia rhizophila CBS 207.26</name>
    <dbReference type="NCBI Taxonomy" id="1314779"/>
    <lineage>
        <taxon>Eukaryota</taxon>
        <taxon>Fungi</taxon>
        <taxon>Dikarya</taxon>
        <taxon>Ascomycota</taxon>
        <taxon>Pezizomycotina</taxon>
        <taxon>Dothideomycetes</taxon>
        <taxon>Dothideomycetes incertae sedis</taxon>
        <taxon>Zopfiaceae</taxon>
        <taxon>Zopfia</taxon>
    </lineage>
</organism>
<dbReference type="InterPro" id="IPR000330">
    <property type="entry name" value="SNF2_N"/>
</dbReference>
<dbReference type="InterPro" id="IPR014001">
    <property type="entry name" value="Helicase_ATP-bd"/>
</dbReference>
<gene>
    <name evidence="6" type="ORF">K469DRAFT_600904</name>
</gene>
<dbReference type="Pfam" id="PF00176">
    <property type="entry name" value="SNF2-rel_dom"/>
    <property type="match status" value="1"/>
</dbReference>
<protein>
    <recommendedName>
        <fullName evidence="8">P-loop containing nucleoside triphosphate hydrolase protein</fullName>
    </recommendedName>
</protein>
<dbReference type="GO" id="GO:0008094">
    <property type="term" value="F:ATP-dependent activity, acting on DNA"/>
    <property type="evidence" value="ECO:0007669"/>
    <property type="project" value="TreeGrafter"/>
</dbReference>
<dbReference type="SMART" id="SM00487">
    <property type="entry name" value="DEXDc"/>
    <property type="match status" value="1"/>
</dbReference>
<dbReference type="InterPro" id="IPR049730">
    <property type="entry name" value="SNF2/RAD54-like_C"/>
</dbReference>
<name>A0A6A6DHU2_9PEZI</name>
<dbReference type="InterPro" id="IPR027417">
    <property type="entry name" value="P-loop_NTPase"/>
</dbReference>
<evidence type="ECO:0008006" key="8">
    <source>
        <dbReference type="Google" id="ProtNLM"/>
    </source>
</evidence>
<dbReference type="Pfam" id="PF00271">
    <property type="entry name" value="Helicase_C"/>
    <property type="match status" value="1"/>
</dbReference>
<keyword evidence="1" id="KW-0547">Nucleotide-binding</keyword>
<dbReference type="GO" id="GO:0006281">
    <property type="term" value="P:DNA repair"/>
    <property type="evidence" value="ECO:0007669"/>
    <property type="project" value="TreeGrafter"/>
</dbReference>
<dbReference type="InterPro" id="IPR038718">
    <property type="entry name" value="SNF2-like_sf"/>
</dbReference>
<dbReference type="OrthoDB" id="448448at2759"/>
<evidence type="ECO:0000256" key="2">
    <source>
        <dbReference type="ARBA" id="ARBA00022801"/>
    </source>
</evidence>
<dbReference type="SMART" id="SM00490">
    <property type="entry name" value="HELICc"/>
    <property type="match status" value="1"/>
</dbReference>
<dbReference type="InterPro" id="IPR001650">
    <property type="entry name" value="Helicase_C-like"/>
</dbReference>
<dbReference type="Gene3D" id="3.40.50.300">
    <property type="entry name" value="P-loop containing nucleotide triphosphate hydrolases"/>
    <property type="match status" value="1"/>
</dbReference>
<reference evidence="6" key="1">
    <citation type="journal article" date="2020" name="Stud. Mycol.">
        <title>101 Dothideomycetes genomes: a test case for predicting lifestyles and emergence of pathogens.</title>
        <authorList>
            <person name="Haridas S."/>
            <person name="Albert R."/>
            <person name="Binder M."/>
            <person name="Bloem J."/>
            <person name="Labutti K."/>
            <person name="Salamov A."/>
            <person name="Andreopoulos B."/>
            <person name="Baker S."/>
            <person name="Barry K."/>
            <person name="Bills G."/>
            <person name="Bluhm B."/>
            <person name="Cannon C."/>
            <person name="Castanera R."/>
            <person name="Culley D."/>
            <person name="Daum C."/>
            <person name="Ezra D."/>
            <person name="Gonzalez J."/>
            <person name="Henrissat B."/>
            <person name="Kuo A."/>
            <person name="Liang C."/>
            <person name="Lipzen A."/>
            <person name="Lutzoni F."/>
            <person name="Magnuson J."/>
            <person name="Mondo S."/>
            <person name="Nolan M."/>
            <person name="Ohm R."/>
            <person name="Pangilinan J."/>
            <person name="Park H.-J."/>
            <person name="Ramirez L."/>
            <person name="Alfaro M."/>
            <person name="Sun H."/>
            <person name="Tritt A."/>
            <person name="Yoshinaga Y."/>
            <person name="Zwiers L.-H."/>
            <person name="Turgeon B."/>
            <person name="Goodwin S."/>
            <person name="Spatafora J."/>
            <person name="Crous P."/>
            <person name="Grigoriev I."/>
        </authorList>
    </citation>
    <scope>NUCLEOTIDE SEQUENCE</scope>
    <source>
        <strain evidence="6">CBS 207.26</strain>
    </source>
</reference>
<proteinExistence type="predicted"/>
<dbReference type="CDD" id="cd18793">
    <property type="entry name" value="SF2_C_SNF"/>
    <property type="match status" value="1"/>
</dbReference>
<feature type="domain" description="Helicase C-terminal" evidence="5">
    <location>
        <begin position="507"/>
        <end position="667"/>
    </location>
</feature>